<accession>A0AAV4IC50</accession>
<evidence type="ECO:0000313" key="2">
    <source>
        <dbReference type="EMBL" id="GFS07635.1"/>
    </source>
</evidence>
<evidence type="ECO:0000256" key="1">
    <source>
        <dbReference type="SAM" id="MobiDB-lite"/>
    </source>
</evidence>
<dbReference type="EMBL" id="BMAT01013216">
    <property type="protein sequence ID" value="GFS07635.1"/>
    <property type="molecule type" value="Genomic_DNA"/>
</dbReference>
<keyword evidence="3" id="KW-1185">Reference proteome</keyword>
<reference evidence="2 3" key="1">
    <citation type="journal article" date="2021" name="Elife">
        <title>Chloroplast acquisition without the gene transfer in kleptoplastic sea slugs, Plakobranchus ocellatus.</title>
        <authorList>
            <person name="Maeda T."/>
            <person name="Takahashi S."/>
            <person name="Yoshida T."/>
            <person name="Shimamura S."/>
            <person name="Takaki Y."/>
            <person name="Nagai Y."/>
            <person name="Toyoda A."/>
            <person name="Suzuki Y."/>
            <person name="Arimoto A."/>
            <person name="Ishii H."/>
            <person name="Satoh N."/>
            <person name="Nishiyama T."/>
            <person name="Hasebe M."/>
            <person name="Maruyama T."/>
            <person name="Minagawa J."/>
            <person name="Obokata J."/>
            <person name="Shigenobu S."/>
        </authorList>
    </citation>
    <scope>NUCLEOTIDE SEQUENCE [LARGE SCALE GENOMIC DNA]</scope>
</reference>
<proteinExistence type="predicted"/>
<dbReference type="PANTHER" id="PTHR14918:SF3">
    <property type="entry name" value="KICSTOR COMPLEX PROTEIN SZT2"/>
    <property type="match status" value="1"/>
</dbReference>
<dbReference type="InterPro" id="IPR033228">
    <property type="entry name" value="SZT2"/>
</dbReference>
<dbReference type="PANTHER" id="PTHR14918">
    <property type="entry name" value="KICSTOR COMPLEX PROTEIN SZT2"/>
    <property type="match status" value="1"/>
</dbReference>
<feature type="region of interest" description="Disordered" evidence="1">
    <location>
        <begin position="296"/>
        <end position="337"/>
    </location>
</feature>
<feature type="compositionally biased region" description="Polar residues" evidence="1">
    <location>
        <begin position="296"/>
        <end position="316"/>
    </location>
</feature>
<dbReference type="GO" id="GO:0005777">
    <property type="term" value="C:peroxisome"/>
    <property type="evidence" value="ECO:0007669"/>
    <property type="project" value="InterPro"/>
</dbReference>
<organism evidence="2 3">
    <name type="scientific">Elysia marginata</name>
    <dbReference type="NCBI Taxonomy" id="1093978"/>
    <lineage>
        <taxon>Eukaryota</taxon>
        <taxon>Metazoa</taxon>
        <taxon>Spiralia</taxon>
        <taxon>Lophotrochozoa</taxon>
        <taxon>Mollusca</taxon>
        <taxon>Gastropoda</taxon>
        <taxon>Heterobranchia</taxon>
        <taxon>Euthyneura</taxon>
        <taxon>Panpulmonata</taxon>
        <taxon>Sacoglossa</taxon>
        <taxon>Placobranchoidea</taxon>
        <taxon>Plakobranchidae</taxon>
        <taxon>Elysia</taxon>
    </lineage>
</organism>
<feature type="compositionally biased region" description="Polar residues" evidence="1">
    <location>
        <begin position="327"/>
        <end position="337"/>
    </location>
</feature>
<comment type="caution">
    <text evidence="2">The sequence shown here is derived from an EMBL/GenBank/DDBJ whole genome shotgun (WGS) entry which is preliminary data.</text>
</comment>
<protein>
    <submittedName>
        <fullName evidence="2">Protein SZT2</fullName>
    </submittedName>
</protein>
<dbReference type="AlphaFoldDB" id="A0AAV4IC50"/>
<sequence length="577" mass="63483">MPQQTSTFEACSWVHILQVGGLGKVWVNCFPKAIATWHGQELNPRPPDLQADALTTTPRCPFLQPWVYVASYDMDYQKSRRTAIPSDKVYLYVRPQEGGGKGIACVSVNLVDGRGEEVKLLGCPLPMKNTGCSMSSPDDFEKFVETSRHERSTSDFRPGPTALVQFRIWDCGQIDFRSLCSRLEASVRHALCDIVMEYFMLTVPVCSVPRNLCDTYGAPMSSLPASPTKMPSESHEKRPSTLVRKLSAEPGSRSAQGMSSMFSSFVDMRQVSNTALAAEPTAGKYLDFSTAPVHQSDTLSLPRTPMSAHSTGTSGKSSRHSRHAETHSTPSPDARSVQSVIRKYEAGEKGMLHPELSSLMEPWMSHCHKTGVPSIVKTTLYFQSKFSIDFVMKELQSSVTSICSEVTLKTFKLIPSMVPGQPPQGVPFIPCKFSVRDVQLGRLLAGLTAGGGKVGLLGIGRNMDQWQCTVQDHQEAVPSFPASVLRAYRGSQKYMPQVPEAEGKLQDTKKPPTAEKVFIPRQKFLLILCTDKQANGRLALVAQVNQANWPCLQRPVLRIFLPVALRADASVATVKAM</sequence>
<name>A0AAV4IC50_9GAST</name>
<gene>
    <name evidence="2" type="ORF">ElyMa_006573500</name>
</gene>
<feature type="region of interest" description="Disordered" evidence="1">
    <location>
        <begin position="221"/>
        <end position="256"/>
    </location>
</feature>
<evidence type="ECO:0000313" key="3">
    <source>
        <dbReference type="Proteomes" id="UP000762676"/>
    </source>
</evidence>
<dbReference type="Proteomes" id="UP000762676">
    <property type="component" value="Unassembled WGS sequence"/>
</dbReference>